<proteinExistence type="predicted"/>
<evidence type="ECO:0000313" key="3">
    <source>
        <dbReference type="Proteomes" id="UP000789405"/>
    </source>
</evidence>
<feature type="region of interest" description="Disordered" evidence="1">
    <location>
        <begin position="1"/>
        <end position="20"/>
    </location>
</feature>
<sequence length="92" mass="10911">RHMNIKKAKQYIRHDSDSENTPIIDNNKYNLEDEEKANLTNNVNLSTNDEIEYQLDYKSENDFEGSKQWEQQLQEIVEKIQQLIDNANISKP</sequence>
<dbReference type="OrthoDB" id="10399833at2759"/>
<evidence type="ECO:0000256" key="1">
    <source>
        <dbReference type="SAM" id="MobiDB-lite"/>
    </source>
</evidence>
<feature type="non-terminal residue" evidence="2">
    <location>
        <position position="92"/>
    </location>
</feature>
<name>A0A9N9JUG4_9GLOM</name>
<dbReference type="Proteomes" id="UP000789405">
    <property type="component" value="Unassembled WGS sequence"/>
</dbReference>
<keyword evidence="3" id="KW-1185">Reference proteome</keyword>
<dbReference type="EMBL" id="CAJVPY010029407">
    <property type="protein sequence ID" value="CAG8794138.1"/>
    <property type="molecule type" value="Genomic_DNA"/>
</dbReference>
<reference evidence="2" key="1">
    <citation type="submission" date="2021-06" db="EMBL/GenBank/DDBJ databases">
        <authorList>
            <person name="Kallberg Y."/>
            <person name="Tangrot J."/>
            <person name="Rosling A."/>
        </authorList>
    </citation>
    <scope>NUCLEOTIDE SEQUENCE</scope>
    <source>
        <strain evidence="2">MA453B</strain>
    </source>
</reference>
<accession>A0A9N9JUG4</accession>
<organism evidence="2 3">
    <name type="scientific">Dentiscutata erythropus</name>
    <dbReference type="NCBI Taxonomy" id="1348616"/>
    <lineage>
        <taxon>Eukaryota</taxon>
        <taxon>Fungi</taxon>
        <taxon>Fungi incertae sedis</taxon>
        <taxon>Mucoromycota</taxon>
        <taxon>Glomeromycotina</taxon>
        <taxon>Glomeromycetes</taxon>
        <taxon>Diversisporales</taxon>
        <taxon>Gigasporaceae</taxon>
        <taxon>Dentiscutata</taxon>
    </lineage>
</organism>
<comment type="caution">
    <text evidence="2">The sequence shown here is derived from an EMBL/GenBank/DDBJ whole genome shotgun (WGS) entry which is preliminary data.</text>
</comment>
<feature type="compositionally biased region" description="Basic residues" evidence="1">
    <location>
        <begin position="1"/>
        <end position="11"/>
    </location>
</feature>
<dbReference type="AlphaFoldDB" id="A0A9N9JUG4"/>
<gene>
    <name evidence="2" type="ORF">DERYTH_LOCUS22009</name>
</gene>
<evidence type="ECO:0000313" key="2">
    <source>
        <dbReference type="EMBL" id="CAG8794138.1"/>
    </source>
</evidence>
<protein>
    <submittedName>
        <fullName evidence="2">23145_t:CDS:1</fullName>
    </submittedName>
</protein>